<feature type="non-terminal residue" evidence="1">
    <location>
        <position position="111"/>
    </location>
</feature>
<proteinExistence type="predicted"/>
<gene>
    <name evidence="1" type="ORF">RPERSI_LOCUS28851</name>
</gene>
<accession>A0ACA9SAE6</accession>
<comment type="caution">
    <text evidence="1">The sequence shown here is derived from an EMBL/GenBank/DDBJ whole genome shotgun (WGS) entry which is preliminary data.</text>
</comment>
<dbReference type="EMBL" id="CAJVQC010106708">
    <property type="protein sequence ID" value="CAG8833514.1"/>
    <property type="molecule type" value="Genomic_DNA"/>
</dbReference>
<name>A0ACA9SAE6_9GLOM</name>
<keyword evidence="2" id="KW-1185">Reference proteome</keyword>
<reference evidence="1" key="1">
    <citation type="submission" date="2021-06" db="EMBL/GenBank/DDBJ databases">
        <authorList>
            <person name="Kallberg Y."/>
            <person name="Tangrot J."/>
            <person name="Rosling A."/>
        </authorList>
    </citation>
    <scope>NUCLEOTIDE SEQUENCE</scope>
    <source>
        <strain evidence="1">MA461A</strain>
    </source>
</reference>
<sequence>EPLPHPKIYNMPTINQLTKKPRVPKKRKKSQWSFPQKSGICKKIGKLKPKKPNSALRSEGHNLQEYSRVLFCGGGPKDLVGVKYHVIRGHSDCQGVKNRKQGRSLYGTKKG</sequence>
<dbReference type="Proteomes" id="UP000789920">
    <property type="component" value="Unassembled WGS sequence"/>
</dbReference>
<evidence type="ECO:0000313" key="2">
    <source>
        <dbReference type="Proteomes" id="UP000789920"/>
    </source>
</evidence>
<evidence type="ECO:0000313" key="1">
    <source>
        <dbReference type="EMBL" id="CAG8833514.1"/>
    </source>
</evidence>
<organism evidence="1 2">
    <name type="scientific">Racocetra persica</name>
    <dbReference type="NCBI Taxonomy" id="160502"/>
    <lineage>
        <taxon>Eukaryota</taxon>
        <taxon>Fungi</taxon>
        <taxon>Fungi incertae sedis</taxon>
        <taxon>Mucoromycota</taxon>
        <taxon>Glomeromycotina</taxon>
        <taxon>Glomeromycetes</taxon>
        <taxon>Diversisporales</taxon>
        <taxon>Gigasporaceae</taxon>
        <taxon>Racocetra</taxon>
    </lineage>
</organism>
<protein>
    <submittedName>
        <fullName evidence="1">21434_t:CDS:1</fullName>
    </submittedName>
</protein>
<feature type="non-terminal residue" evidence="1">
    <location>
        <position position="1"/>
    </location>
</feature>